<reference evidence="4 5" key="1">
    <citation type="submission" date="2020-04" db="EMBL/GenBank/DDBJ databases">
        <title>Description of novel Gluconacetobacter.</title>
        <authorList>
            <person name="Sombolestani A."/>
        </authorList>
    </citation>
    <scope>NUCLEOTIDE SEQUENCE [LARGE SCALE GENOMIC DNA]</scope>
    <source>
        <strain evidence="2 5">LMG 1728</strain>
        <strain evidence="1 6">LMG 1731</strain>
        <strain evidence="3 4">LMG 22058</strain>
    </source>
</reference>
<dbReference type="RefSeq" id="WP_182975166.1">
    <property type="nucleotide sequence ID" value="NZ_JABEQN010000025.1"/>
</dbReference>
<evidence type="ECO:0000313" key="6">
    <source>
        <dbReference type="Proteomes" id="UP000561077"/>
    </source>
</evidence>
<evidence type="ECO:0000313" key="1">
    <source>
        <dbReference type="EMBL" id="MBB2166100.1"/>
    </source>
</evidence>
<comment type="caution">
    <text evidence="3">The sequence shown here is derived from an EMBL/GenBank/DDBJ whole genome shotgun (WGS) entry which is preliminary data.</text>
</comment>
<dbReference type="AlphaFoldDB" id="A0A7W4JYD0"/>
<proteinExistence type="predicted"/>
<gene>
    <name evidence="2" type="ORF">HLH25_16840</name>
    <name evidence="1" type="ORF">HLH26_16510</name>
    <name evidence="3" type="ORF">HLH44_05740</name>
</gene>
<keyword evidence="5" id="KW-1185">Reference proteome</keyword>
<accession>A0A7W4JYD0</accession>
<dbReference type="EMBL" id="JABEQP010000003">
    <property type="protein sequence ID" value="MBB2196969.1"/>
    <property type="molecule type" value="Genomic_DNA"/>
</dbReference>
<protein>
    <submittedName>
        <fullName evidence="3">Uncharacterized protein</fullName>
    </submittedName>
</protein>
<evidence type="ECO:0000313" key="5">
    <source>
        <dbReference type="Proteomes" id="UP000540490"/>
    </source>
</evidence>
<name>A0A7W4JYD0_9PROT</name>
<evidence type="ECO:0000313" key="3">
    <source>
        <dbReference type="EMBL" id="MBB2196969.1"/>
    </source>
</evidence>
<organism evidence="3 4">
    <name type="scientific">Gluconacetobacter dulcium</name>
    <dbReference type="NCBI Taxonomy" id="2729096"/>
    <lineage>
        <taxon>Bacteria</taxon>
        <taxon>Pseudomonadati</taxon>
        <taxon>Pseudomonadota</taxon>
        <taxon>Alphaproteobacteria</taxon>
        <taxon>Acetobacterales</taxon>
        <taxon>Acetobacteraceae</taxon>
        <taxon>Gluconacetobacter</taxon>
    </lineage>
</organism>
<sequence>MTQIAVSQLPDSADVRNGDLLLVSRQSGTGWTSCRAALSYVLAWLGVGKAGGIAPLDGGGALVLNGVAALHVDGSGHLILDVAVPTVDPGVKNALWTQGGVLLLSAGPTS</sequence>
<evidence type="ECO:0000313" key="4">
    <source>
        <dbReference type="Proteomes" id="UP000530320"/>
    </source>
</evidence>
<dbReference type="EMBL" id="JABEQO010000025">
    <property type="protein sequence ID" value="MBB2166100.1"/>
    <property type="molecule type" value="Genomic_DNA"/>
</dbReference>
<dbReference type="Proteomes" id="UP000561077">
    <property type="component" value="Unassembled WGS sequence"/>
</dbReference>
<dbReference type="Proteomes" id="UP000540490">
    <property type="component" value="Unassembled WGS sequence"/>
</dbReference>
<dbReference type="Proteomes" id="UP000530320">
    <property type="component" value="Unassembled WGS sequence"/>
</dbReference>
<dbReference type="EMBL" id="JABEQN010000025">
    <property type="protein sequence ID" value="MBB2195267.1"/>
    <property type="molecule type" value="Genomic_DNA"/>
</dbReference>
<evidence type="ECO:0000313" key="2">
    <source>
        <dbReference type="EMBL" id="MBB2195267.1"/>
    </source>
</evidence>